<reference evidence="2" key="1">
    <citation type="submission" date="2014-09" db="EMBL/GenBank/DDBJ databases">
        <authorList>
            <person name="Magalhaes I.L.F."/>
            <person name="Oliveira U."/>
            <person name="Santos F.R."/>
            <person name="Vidigal T.H.D.A."/>
            <person name="Brescovit A.D."/>
            <person name="Santos A.J."/>
        </authorList>
    </citation>
    <scope>NUCLEOTIDE SEQUENCE</scope>
    <source>
        <tissue evidence="2">Shoot tissue taken approximately 20 cm above the soil surface</tissue>
    </source>
</reference>
<sequence length="26" mass="2884">MLQSNHSPNATDHARNLSDPALTVMY</sequence>
<organism evidence="2">
    <name type="scientific">Arundo donax</name>
    <name type="common">Giant reed</name>
    <name type="synonym">Donax arundinaceus</name>
    <dbReference type="NCBI Taxonomy" id="35708"/>
    <lineage>
        <taxon>Eukaryota</taxon>
        <taxon>Viridiplantae</taxon>
        <taxon>Streptophyta</taxon>
        <taxon>Embryophyta</taxon>
        <taxon>Tracheophyta</taxon>
        <taxon>Spermatophyta</taxon>
        <taxon>Magnoliopsida</taxon>
        <taxon>Liliopsida</taxon>
        <taxon>Poales</taxon>
        <taxon>Poaceae</taxon>
        <taxon>PACMAD clade</taxon>
        <taxon>Arundinoideae</taxon>
        <taxon>Arundineae</taxon>
        <taxon>Arundo</taxon>
    </lineage>
</organism>
<proteinExistence type="predicted"/>
<feature type="compositionally biased region" description="Polar residues" evidence="1">
    <location>
        <begin position="1"/>
        <end position="10"/>
    </location>
</feature>
<feature type="region of interest" description="Disordered" evidence="1">
    <location>
        <begin position="1"/>
        <end position="26"/>
    </location>
</feature>
<protein>
    <submittedName>
        <fullName evidence="2">Uncharacterized protein</fullName>
    </submittedName>
</protein>
<reference evidence="2" key="2">
    <citation type="journal article" date="2015" name="Data Brief">
        <title>Shoot transcriptome of the giant reed, Arundo donax.</title>
        <authorList>
            <person name="Barrero R.A."/>
            <person name="Guerrero F.D."/>
            <person name="Moolhuijzen P."/>
            <person name="Goolsby J.A."/>
            <person name="Tidwell J."/>
            <person name="Bellgard S.E."/>
            <person name="Bellgard M.I."/>
        </authorList>
    </citation>
    <scope>NUCLEOTIDE SEQUENCE</scope>
    <source>
        <tissue evidence="2">Shoot tissue taken approximately 20 cm above the soil surface</tissue>
    </source>
</reference>
<accession>A0A0A8Z326</accession>
<dbReference type="AlphaFoldDB" id="A0A0A8Z326"/>
<evidence type="ECO:0000313" key="2">
    <source>
        <dbReference type="EMBL" id="JAD33814.1"/>
    </source>
</evidence>
<evidence type="ECO:0000256" key="1">
    <source>
        <dbReference type="SAM" id="MobiDB-lite"/>
    </source>
</evidence>
<dbReference type="EMBL" id="GBRH01264081">
    <property type="protein sequence ID" value="JAD33814.1"/>
    <property type="molecule type" value="Transcribed_RNA"/>
</dbReference>
<name>A0A0A8Z326_ARUDO</name>